<dbReference type="NCBIfam" id="TIGR00976">
    <property type="entry name" value="CocE_NonD"/>
    <property type="match status" value="1"/>
</dbReference>
<keyword evidence="2" id="KW-0812">Transmembrane</keyword>
<dbReference type="Pfam" id="PF08530">
    <property type="entry name" value="PepX_C"/>
    <property type="match status" value="1"/>
</dbReference>
<evidence type="ECO:0000313" key="4">
    <source>
        <dbReference type="EMBL" id="EMY82063.1"/>
    </source>
</evidence>
<dbReference type="Pfam" id="PF02129">
    <property type="entry name" value="Peptidase_S15"/>
    <property type="match status" value="1"/>
</dbReference>
<dbReference type="SMART" id="SM00939">
    <property type="entry name" value="PepX_C"/>
    <property type="match status" value="1"/>
</dbReference>
<dbReference type="InterPro" id="IPR000383">
    <property type="entry name" value="Xaa-Pro-like_dom"/>
</dbReference>
<accession>N1X1Y8</accession>
<evidence type="ECO:0000256" key="1">
    <source>
        <dbReference type="ARBA" id="ARBA00022801"/>
    </source>
</evidence>
<dbReference type="InterPro" id="IPR029058">
    <property type="entry name" value="AB_hydrolase_fold"/>
</dbReference>
<dbReference type="InterPro" id="IPR008979">
    <property type="entry name" value="Galactose-bd-like_sf"/>
</dbReference>
<evidence type="ECO:0000256" key="2">
    <source>
        <dbReference type="SAM" id="Phobius"/>
    </source>
</evidence>
<dbReference type="EMBL" id="APLF01000003">
    <property type="protein sequence ID" value="EMY82063.1"/>
    <property type="molecule type" value="Genomic_DNA"/>
</dbReference>
<dbReference type="Gene3D" id="2.60.120.260">
    <property type="entry name" value="Galactose-binding domain-like"/>
    <property type="match status" value="1"/>
</dbReference>
<keyword evidence="1 4" id="KW-0378">Hydrolase</keyword>
<dbReference type="Gene3D" id="1.10.3020.10">
    <property type="entry name" value="alpha-amino acid ester hydrolase ( Helical cap domain)"/>
    <property type="match status" value="1"/>
</dbReference>
<keyword evidence="2" id="KW-1133">Transmembrane helix</keyword>
<dbReference type="PANTHER" id="PTHR43056:SF10">
    <property type="entry name" value="COCE_NOND FAMILY, PUTATIVE (AFU_ORTHOLOGUE AFUA_7G00600)-RELATED"/>
    <property type="match status" value="1"/>
</dbReference>
<name>N1X1Y8_9FLAO</name>
<dbReference type="InterPro" id="IPR005674">
    <property type="entry name" value="CocE/Ser_esterase"/>
</dbReference>
<dbReference type="eggNOG" id="COG2936">
    <property type="taxonomic scope" value="Bacteria"/>
</dbReference>
<keyword evidence="5" id="KW-1185">Reference proteome</keyword>
<feature type="domain" description="Xaa-Pro dipeptidyl-peptidase C-terminal" evidence="3">
    <location>
        <begin position="382"/>
        <end position="636"/>
    </location>
</feature>
<dbReference type="AlphaFoldDB" id="N1X1Y8"/>
<dbReference type="Gene3D" id="3.40.50.1820">
    <property type="entry name" value="alpha/beta hydrolase"/>
    <property type="match status" value="1"/>
</dbReference>
<evidence type="ECO:0000313" key="5">
    <source>
        <dbReference type="Proteomes" id="UP000012317"/>
    </source>
</evidence>
<dbReference type="Proteomes" id="UP000012317">
    <property type="component" value="Unassembled WGS sequence"/>
</dbReference>
<dbReference type="InterPro" id="IPR013736">
    <property type="entry name" value="Xaa-Pro_dipept_C"/>
</dbReference>
<reference evidence="4 5" key="1">
    <citation type="journal article" date="2014" name="Genome Biol. Evol.">
        <title>Extensive gene acquisition in the extremely psychrophilic bacterial species Psychroflexus torquis and the link to sea-ice ecosystem specialism.</title>
        <authorList>
            <person name="Feng S."/>
            <person name="Powell S.M."/>
            <person name="Wilson R."/>
            <person name="Bowman J.P."/>
        </authorList>
    </citation>
    <scope>NUCLEOTIDE SEQUENCE [LARGE SCALE GENOMIC DNA]</scope>
    <source>
        <strain evidence="4 5">ACAM 44</strain>
    </source>
</reference>
<dbReference type="SUPFAM" id="SSF49785">
    <property type="entry name" value="Galactose-binding domain-like"/>
    <property type="match status" value="1"/>
</dbReference>
<feature type="transmembrane region" description="Helical" evidence="2">
    <location>
        <begin position="21"/>
        <end position="38"/>
    </location>
</feature>
<dbReference type="GO" id="GO:0008239">
    <property type="term" value="F:dipeptidyl-peptidase activity"/>
    <property type="evidence" value="ECO:0007669"/>
    <property type="project" value="InterPro"/>
</dbReference>
<proteinExistence type="predicted"/>
<sequence>MTESKLIETKNSNKMKKRTNLIPFLLAYFFVSIFNLQAQDKILQELEELAIVDQKIMMPMRDGIRLATDIYRPKTDKKVPIIFSRTPYNFNSWGDGERKTRTAQSALEAVKRGYAYVVQNERGRYFSEGEWDILGVPLTDGYDAFTWMKDQSWSNGKIGTLGCSSTAEWQMAVAALDHPSHAAMVPQGYGAGVGRVGSINEQGNWYRGGAEQMLFIAWLYGVEHDKFKPRIPAGATQEDLIRISRFYDLAPENPPVDMAEALSHLPIQDILKNIHGKNEIFDKMIRRKPNDEAWFKGGIYHDDMEIGVPSFWFASWYDVSITPNLALFNHVRNNAKDAAIRDNQYLVIAPTLHCGYTRATENTIVGERSVGDARLNYDEQIYAWFDLWLKGEQNDFIEKTPRVQYYTMGSNEWQASETWPPKKAELTTYYLSSNGKANSVYGDGKLTSSKAKADFPDSFTYDPMKPVPSYGGNVCCTGNAIKGGAFDQQQMETRNDILIYTTDVLEEGVEVSGFIESTLYVSSDVKDTDFTIKLIDVYPDGTAYNLDETIQRVRYREGYDKEVFMEKGKVYKVDLTPMSTSNYFKKGHSIRIEISSSNFPRFARNLNTGGNNYDETESVIAQNKVHHSSKYTSQIRLPMISNHSNDE</sequence>
<dbReference type="PANTHER" id="PTHR43056">
    <property type="entry name" value="PEPTIDASE S9 PROLYL OLIGOPEPTIDASE"/>
    <property type="match status" value="1"/>
</dbReference>
<dbReference type="PATRIC" id="fig|1189619.4.peg.516"/>
<evidence type="ECO:0000259" key="3">
    <source>
        <dbReference type="SMART" id="SM00939"/>
    </source>
</evidence>
<dbReference type="InterPro" id="IPR050585">
    <property type="entry name" value="Xaa-Pro_dipeptidyl-ppase/CocE"/>
</dbReference>
<dbReference type="STRING" id="1189619.pgond44_02448"/>
<protein>
    <submittedName>
        <fullName evidence="4">Hydrolase CocE/NonD family protein</fullName>
    </submittedName>
</protein>
<organism evidence="4 5">
    <name type="scientific">Psychroflexus gondwanensis ACAM 44</name>
    <dbReference type="NCBI Taxonomy" id="1189619"/>
    <lineage>
        <taxon>Bacteria</taxon>
        <taxon>Pseudomonadati</taxon>
        <taxon>Bacteroidota</taxon>
        <taxon>Flavobacteriia</taxon>
        <taxon>Flavobacteriales</taxon>
        <taxon>Flavobacteriaceae</taxon>
        <taxon>Psychroflexus</taxon>
    </lineage>
</organism>
<gene>
    <name evidence="4" type="ORF">pgond44_02448</name>
</gene>
<dbReference type="SUPFAM" id="SSF53474">
    <property type="entry name" value="alpha/beta-Hydrolases"/>
    <property type="match status" value="1"/>
</dbReference>
<keyword evidence="2" id="KW-0472">Membrane</keyword>
<comment type="caution">
    <text evidence="4">The sequence shown here is derived from an EMBL/GenBank/DDBJ whole genome shotgun (WGS) entry which is preliminary data.</text>
</comment>